<evidence type="ECO:0000313" key="6">
    <source>
        <dbReference type="EMBL" id="PSN69599.1"/>
    </source>
</evidence>
<dbReference type="Pfam" id="PF21656">
    <property type="entry name" value="DUF6859"/>
    <property type="match status" value="1"/>
</dbReference>
<dbReference type="OrthoDB" id="5583277at2759"/>
<evidence type="ECO:0000259" key="4">
    <source>
        <dbReference type="Pfam" id="PF12955"/>
    </source>
</evidence>
<dbReference type="AlphaFoldDB" id="A0A2T2NW60"/>
<feature type="domain" description="Vacuolar sorting protein Vps3844 N-terminal" evidence="5">
    <location>
        <begin position="39"/>
        <end position="138"/>
    </location>
</feature>
<dbReference type="InterPro" id="IPR049205">
    <property type="entry name" value="Vps3844_N"/>
</dbReference>
<gene>
    <name evidence="6" type="ORF">BS50DRAFT_618639</name>
</gene>
<name>A0A2T2NW60_CORCC</name>
<evidence type="ECO:0000256" key="2">
    <source>
        <dbReference type="SAM" id="Phobius"/>
    </source>
</evidence>
<dbReference type="STRING" id="1448308.A0A2T2NW60"/>
<evidence type="ECO:0000259" key="5">
    <source>
        <dbReference type="Pfam" id="PF21656"/>
    </source>
</evidence>
<sequence>MKLSWGFILSSIYCSASAAKVGHVYTHDAHRKASPQSPPALTPETARLILAQRLGVSQFHSVDYADEDIIAKLNAFGGQRQRLFGGEAKGSQAHVLVWIDDVEDTSAIISDSSAWTGEFTIDNPPPASDNDRLIQDIIVQAESIPKLADPDSRIYLDSIDAEVTLKEVKKTGVYNDYLNVLRADKSDRLDASKLSKSISDLLKKDIGVTVVLMPPLASSAKRSAHAYGFYDMPSVEARREKTEAPLTLESTNSKPSNTPQSPNPNISDLEDFPVITAADDEGPVLGILPRCFSSEAACIKRTHNCTGHGACKVLQAGNKDLGTSDCYGCMCVDTITKVGEDHGMEGAKRQVTHWGGPACQKRDVSVPFFLFAGAGILLAFLISSSIGLLYSMGSEELPSVIGAGVSGPVRK</sequence>
<dbReference type="InterPro" id="IPR024382">
    <property type="entry name" value="Vps3844_C"/>
</dbReference>
<dbReference type="GO" id="GO:0005783">
    <property type="term" value="C:endoplasmic reticulum"/>
    <property type="evidence" value="ECO:0007669"/>
    <property type="project" value="TreeGrafter"/>
</dbReference>
<dbReference type="PANTHER" id="PTHR36853:SF1">
    <property type="entry name" value="DUF3844 DOMAIN-CONTAINING PROTEIN"/>
    <property type="match status" value="1"/>
</dbReference>
<keyword evidence="3" id="KW-0732">Signal</keyword>
<dbReference type="EMBL" id="KZ678132">
    <property type="protein sequence ID" value="PSN69599.1"/>
    <property type="molecule type" value="Genomic_DNA"/>
</dbReference>
<keyword evidence="7" id="KW-1185">Reference proteome</keyword>
<dbReference type="Pfam" id="PF12955">
    <property type="entry name" value="Vps3844_C"/>
    <property type="match status" value="1"/>
</dbReference>
<proteinExistence type="predicted"/>
<feature type="compositionally biased region" description="Polar residues" evidence="1">
    <location>
        <begin position="248"/>
        <end position="266"/>
    </location>
</feature>
<evidence type="ECO:0000313" key="7">
    <source>
        <dbReference type="Proteomes" id="UP000240883"/>
    </source>
</evidence>
<accession>A0A2T2NW60</accession>
<feature type="transmembrane region" description="Helical" evidence="2">
    <location>
        <begin position="368"/>
        <end position="390"/>
    </location>
</feature>
<dbReference type="Proteomes" id="UP000240883">
    <property type="component" value="Unassembled WGS sequence"/>
</dbReference>
<protein>
    <submittedName>
        <fullName evidence="6">Uncharacterized protein</fullName>
    </submittedName>
</protein>
<dbReference type="InterPro" id="IPR053065">
    <property type="entry name" value="Archenteron_Induction-Rel"/>
</dbReference>
<feature type="signal peptide" evidence="3">
    <location>
        <begin position="1"/>
        <end position="18"/>
    </location>
</feature>
<reference evidence="6 7" key="1">
    <citation type="journal article" date="2018" name="Front. Microbiol.">
        <title>Genome-Wide Analysis of Corynespora cassiicola Leaf Fall Disease Putative Effectors.</title>
        <authorList>
            <person name="Lopez D."/>
            <person name="Ribeiro S."/>
            <person name="Label P."/>
            <person name="Fumanal B."/>
            <person name="Venisse J.S."/>
            <person name="Kohler A."/>
            <person name="de Oliveira R.R."/>
            <person name="Labutti K."/>
            <person name="Lipzen A."/>
            <person name="Lail K."/>
            <person name="Bauer D."/>
            <person name="Ohm R.A."/>
            <person name="Barry K.W."/>
            <person name="Spatafora J."/>
            <person name="Grigoriev I.V."/>
            <person name="Martin F.M."/>
            <person name="Pujade-Renaud V."/>
        </authorList>
    </citation>
    <scope>NUCLEOTIDE SEQUENCE [LARGE SCALE GENOMIC DNA]</scope>
    <source>
        <strain evidence="6 7">Philippines</strain>
    </source>
</reference>
<dbReference type="PANTHER" id="PTHR36853">
    <property type="entry name" value="EXPRESSED PROTEIN"/>
    <property type="match status" value="1"/>
</dbReference>
<feature type="chain" id="PRO_5015535674" evidence="3">
    <location>
        <begin position="19"/>
        <end position="411"/>
    </location>
</feature>
<keyword evidence="2" id="KW-0812">Transmembrane</keyword>
<organism evidence="6 7">
    <name type="scientific">Corynespora cassiicola Philippines</name>
    <dbReference type="NCBI Taxonomy" id="1448308"/>
    <lineage>
        <taxon>Eukaryota</taxon>
        <taxon>Fungi</taxon>
        <taxon>Dikarya</taxon>
        <taxon>Ascomycota</taxon>
        <taxon>Pezizomycotina</taxon>
        <taxon>Dothideomycetes</taxon>
        <taxon>Pleosporomycetidae</taxon>
        <taxon>Pleosporales</taxon>
        <taxon>Corynesporascaceae</taxon>
        <taxon>Corynespora</taxon>
    </lineage>
</organism>
<evidence type="ECO:0000256" key="1">
    <source>
        <dbReference type="SAM" id="MobiDB-lite"/>
    </source>
</evidence>
<feature type="domain" description="Vacuolar sorting protein Vps3844 C-terminal" evidence="4">
    <location>
        <begin position="291"/>
        <end position="403"/>
    </location>
</feature>
<feature type="region of interest" description="Disordered" evidence="1">
    <location>
        <begin position="241"/>
        <end position="269"/>
    </location>
</feature>
<evidence type="ECO:0000256" key="3">
    <source>
        <dbReference type="SAM" id="SignalP"/>
    </source>
</evidence>
<keyword evidence="2" id="KW-0472">Membrane</keyword>
<keyword evidence="2" id="KW-1133">Transmembrane helix</keyword>